<dbReference type="GO" id="GO:0003677">
    <property type="term" value="F:DNA binding"/>
    <property type="evidence" value="ECO:0007669"/>
    <property type="project" value="InterPro"/>
</dbReference>
<dbReference type="FunFam" id="1.25.70.10:FF:000019">
    <property type="entry name" value="mTERF family protein"/>
    <property type="match status" value="1"/>
</dbReference>
<dbReference type="GO" id="GO:0005634">
    <property type="term" value="C:nucleus"/>
    <property type="evidence" value="ECO:0007669"/>
    <property type="project" value="UniProtKB-SubCell"/>
</dbReference>
<dbReference type="PANTHER" id="PTHR31499:SF85">
    <property type="entry name" value="TRANSCRIPTION FACTOR MYB-RELATED FAMILY"/>
    <property type="match status" value="1"/>
</dbReference>
<evidence type="ECO:0000313" key="10">
    <source>
        <dbReference type="EMBL" id="OWM82664.1"/>
    </source>
</evidence>
<feature type="compositionally biased region" description="Low complexity" evidence="8">
    <location>
        <begin position="183"/>
        <end position="199"/>
    </location>
</feature>
<dbReference type="Pfam" id="PF00249">
    <property type="entry name" value="Myb_DNA-binding"/>
    <property type="match status" value="1"/>
</dbReference>
<keyword evidence="4" id="KW-0809">Transit peptide</keyword>
<dbReference type="InterPro" id="IPR017930">
    <property type="entry name" value="Myb_dom"/>
</dbReference>
<feature type="compositionally biased region" description="Polar residues" evidence="8">
    <location>
        <begin position="167"/>
        <end position="176"/>
    </location>
</feature>
<evidence type="ECO:0000313" key="11">
    <source>
        <dbReference type="Proteomes" id="UP000197138"/>
    </source>
</evidence>
<dbReference type="Pfam" id="PF02536">
    <property type="entry name" value="mTERF"/>
    <property type="match status" value="2"/>
</dbReference>
<keyword evidence="5" id="KW-0805">Transcription regulation</keyword>
<dbReference type="SUPFAM" id="SSF46689">
    <property type="entry name" value="Homeodomain-like"/>
    <property type="match status" value="1"/>
</dbReference>
<dbReference type="InterPro" id="IPR046955">
    <property type="entry name" value="PHR1-like"/>
</dbReference>
<accession>A0A218XCK5</accession>
<comment type="caution">
    <text evidence="10">The sequence shown here is derived from an EMBL/GenBank/DDBJ whole genome shotgun (WGS) entry which is preliminary data.</text>
</comment>
<proteinExistence type="inferred from homology"/>
<evidence type="ECO:0000256" key="6">
    <source>
        <dbReference type="ARBA" id="ARBA00023163"/>
    </source>
</evidence>
<sequence length="968" mass="110072">MYSQSQKIYCTPERIQPNYELTANGNFELGNCSCPSQLFGLQQQPWTSGVCHELARQDSTGHAKSTSTTLLSRFESPASAFYAAERCMRFPQYGSARMACDSEFPLYRSSCESFSISSGDQPDQSCEQDKLSVDHGDLLWRQLSVPKENQDCKVLCNSYSYPPPPSQVSFASQQEKQPLRLPSGSNNSTSSSGTFSVSATSALPNKTRIRWTQDLHEKFVESVNRLGGAEKATPKAILKLMDSDGLTIFHIKSHLQKYRIAKYIPESAEGRNEKRTILNEVPRLDLKGGSHNKEALQLQLDVQRQLHEQLEGNIVLEKKRREENRLIAEPSVQLPPLRRCRISELRYDDGPSCYYSINWSPWSLCYLCFGCSVFAWSFWFRVDSSMSLGLLRLRVASVFRWVSSACPGNHLGPAKIGTWPPGSFHIAMMKPRLYRTKRVSSENSAAKDVVRISRATRKLAQAALLDYLHCTRSLQFMLAEHISKNSPVFLETLLKKVNCEGDVQWSVTRFLRYHPINEFEPFFESIGLEPCEYNPLLSQNLMFLSDDDTLLENYHELCHYGVERNKIGRIFKGASEVFRYDSGILMSKIRVYEELGLSKSLVIKIIVSSPYLLIGDVNQDFVEVLERLKGIGVEFSWLEEVFPDGVYIRWSQIHGLLDLFSQMGCNEEQLNQLIHQHPEILFDGSGGRTLSLIGFLLKFGSTLHGLSPIFLQFPGIQLGKFVSNLRQCFLFLSEIDMESCDIGRILRSHPSLLGQCTLKKPNSILAQLNVGKRRLRKIILEDPNQMKNWVMGSKIERLPSLGEDHGSLMERIKFLSGLGYVDESSAMKKALERFRGRGGELQERFNCLVEAGLDPKDVLEMVRVAPQILNQSKDLINRKIDFLVNSLGYPVSTLVKFPAYLNYHIKRVKLRYSMHKWLVDEGTSDPKLSLCTIITTTERAFIKHQVNHHPNGLQVFQDLKREIYASVS</sequence>
<evidence type="ECO:0000256" key="3">
    <source>
        <dbReference type="ARBA" id="ARBA00022472"/>
    </source>
</evidence>
<comment type="subcellular location">
    <subcellularLocation>
        <location evidence="1">Nucleus</location>
    </subcellularLocation>
</comment>
<reference evidence="11" key="1">
    <citation type="journal article" date="2017" name="Plant J.">
        <title>The pomegranate (Punica granatum L.) genome and the genomics of punicalagin biosynthesis.</title>
        <authorList>
            <person name="Qin G."/>
            <person name="Xu C."/>
            <person name="Ming R."/>
            <person name="Tang H."/>
            <person name="Guyot R."/>
            <person name="Kramer E.M."/>
            <person name="Hu Y."/>
            <person name="Yi X."/>
            <person name="Qi Y."/>
            <person name="Xu X."/>
            <person name="Gao Z."/>
            <person name="Pan H."/>
            <person name="Jian J."/>
            <person name="Tian Y."/>
            <person name="Yue Z."/>
            <person name="Xu Y."/>
        </authorList>
    </citation>
    <scope>NUCLEOTIDE SEQUENCE [LARGE SCALE GENOMIC DNA]</scope>
    <source>
        <strain evidence="11">cv. Dabenzi</strain>
    </source>
</reference>
<evidence type="ECO:0000256" key="2">
    <source>
        <dbReference type="ARBA" id="ARBA00007692"/>
    </source>
</evidence>
<dbReference type="InterPro" id="IPR006447">
    <property type="entry name" value="Myb_dom_plants"/>
</dbReference>
<dbReference type="AlphaFoldDB" id="A0A218XCK5"/>
<organism evidence="10 11">
    <name type="scientific">Punica granatum</name>
    <name type="common">Pomegranate</name>
    <dbReference type="NCBI Taxonomy" id="22663"/>
    <lineage>
        <taxon>Eukaryota</taxon>
        <taxon>Viridiplantae</taxon>
        <taxon>Streptophyta</taxon>
        <taxon>Embryophyta</taxon>
        <taxon>Tracheophyta</taxon>
        <taxon>Spermatophyta</taxon>
        <taxon>Magnoliopsida</taxon>
        <taxon>eudicotyledons</taxon>
        <taxon>Gunneridae</taxon>
        <taxon>Pentapetalae</taxon>
        <taxon>rosids</taxon>
        <taxon>malvids</taxon>
        <taxon>Myrtales</taxon>
        <taxon>Lythraceae</taxon>
        <taxon>Punica</taxon>
    </lineage>
</organism>
<dbReference type="InterPro" id="IPR003690">
    <property type="entry name" value="MTERF"/>
</dbReference>
<dbReference type="InterPro" id="IPR001005">
    <property type="entry name" value="SANT/Myb"/>
</dbReference>
<dbReference type="PANTHER" id="PTHR31499">
    <property type="entry name" value="MYB FAMILY TRANSCRIPTION FACTOR PHL11"/>
    <property type="match status" value="1"/>
</dbReference>
<dbReference type="SMART" id="SM00733">
    <property type="entry name" value="Mterf"/>
    <property type="match status" value="6"/>
</dbReference>
<evidence type="ECO:0000256" key="5">
    <source>
        <dbReference type="ARBA" id="ARBA00023015"/>
    </source>
</evidence>
<name>A0A218XCK5_PUNGR</name>
<feature type="domain" description="HTH myb-type" evidence="9">
    <location>
        <begin position="203"/>
        <end position="263"/>
    </location>
</feature>
<keyword evidence="3" id="KW-0806">Transcription termination</keyword>
<dbReference type="EMBL" id="MTKT01002011">
    <property type="protein sequence ID" value="OWM82664.1"/>
    <property type="molecule type" value="Genomic_DNA"/>
</dbReference>
<dbReference type="FunFam" id="1.10.10.60:FF:000002">
    <property type="entry name" value="Myb family transcription factor"/>
    <property type="match status" value="1"/>
</dbReference>
<feature type="region of interest" description="Disordered" evidence="8">
    <location>
        <begin position="166"/>
        <end position="199"/>
    </location>
</feature>
<evidence type="ECO:0000256" key="1">
    <source>
        <dbReference type="ARBA" id="ARBA00004123"/>
    </source>
</evidence>
<dbReference type="InterPro" id="IPR038538">
    <property type="entry name" value="MTERF_sf"/>
</dbReference>
<dbReference type="Gene3D" id="1.25.70.10">
    <property type="entry name" value="Transcription termination factor 3, mitochondrial"/>
    <property type="match status" value="2"/>
</dbReference>
<dbReference type="Gene3D" id="1.10.10.60">
    <property type="entry name" value="Homeodomain-like"/>
    <property type="match status" value="1"/>
</dbReference>
<dbReference type="GO" id="GO:0006353">
    <property type="term" value="P:DNA-templated transcription termination"/>
    <property type="evidence" value="ECO:0007669"/>
    <property type="project" value="UniProtKB-KW"/>
</dbReference>
<dbReference type="GO" id="GO:0003700">
    <property type="term" value="F:DNA-binding transcription factor activity"/>
    <property type="evidence" value="ECO:0007669"/>
    <property type="project" value="InterPro"/>
</dbReference>
<dbReference type="Proteomes" id="UP000197138">
    <property type="component" value="Unassembled WGS sequence"/>
</dbReference>
<evidence type="ECO:0000256" key="8">
    <source>
        <dbReference type="SAM" id="MobiDB-lite"/>
    </source>
</evidence>
<dbReference type="InterPro" id="IPR009057">
    <property type="entry name" value="Homeodomain-like_sf"/>
</dbReference>
<comment type="similarity">
    <text evidence="2">Belongs to the mTERF family.</text>
</comment>
<evidence type="ECO:0000259" key="9">
    <source>
        <dbReference type="PROSITE" id="PS51294"/>
    </source>
</evidence>
<keyword evidence="7" id="KW-0539">Nucleus</keyword>
<gene>
    <name evidence="10" type="ORF">CDL15_Pgr002239</name>
</gene>
<dbReference type="NCBIfam" id="TIGR01557">
    <property type="entry name" value="myb_SHAQKYF"/>
    <property type="match status" value="1"/>
</dbReference>
<evidence type="ECO:0000256" key="7">
    <source>
        <dbReference type="ARBA" id="ARBA00023242"/>
    </source>
</evidence>
<keyword evidence="6" id="KW-0804">Transcription</keyword>
<protein>
    <recommendedName>
        <fullName evidence="9">HTH myb-type domain-containing protein</fullName>
    </recommendedName>
</protein>
<evidence type="ECO:0000256" key="4">
    <source>
        <dbReference type="ARBA" id="ARBA00022946"/>
    </source>
</evidence>
<dbReference type="PROSITE" id="PS51294">
    <property type="entry name" value="HTH_MYB"/>
    <property type="match status" value="1"/>
</dbReference>